<protein>
    <submittedName>
        <fullName evidence="1">Uncharacterized protein</fullName>
    </submittedName>
</protein>
<evidence type="ECO:0000313" key="2">
    <source>
        <dbReference type="Proteomes" id="UP000324832"/>
    </source>
</evidence>
<dbReference type="EMBL" id="FZQP02006863">
    <property type="protein sequence ID" value="VVD04438.1"/>
    <property type="molecule type" value="Genomic_DNA"/>
</dbReference>
<sequence length="178" mass="19967">MEFDQFIKVEFEDTDQNIPVSRDKDNVSFDEDILKAFESQGLTYKAIADIFAKGFDDAVKSIMPNCIVASDEPNVADDYKNIEINPDDENTKNCKIKKGTNNTAATQVPTTIKSKYKSNDIKNYSNMSKVLLNDNVNSIWKHGDVEEQGNSINNAVLMKSLGHSGKHENNKKQRVVTS</sequence>
<gene>
    <name evidence="1" type="ORF">LSINAPIS_LOCUS14189</name>
</gene>
<proteinExistence type="predicted"/>
<keyword evidence="2" id="KW-1185">Reference proteome</keyword>
<name>A0A5E4R5A3_9NEOP</name>
<organism evidence="1 2">
    <name type="scientific">Leptidea sinapis</name>
    <dbReference type="NCBI Taxonomy" id="189913"/>
    <lineage>
        <taxon>Eukaryota</taxon>
        <taxon>Metazoa</taxon>
        <taxon>Ecdysozoa</taxon>
        <taxon>Arthropoda</taxon>
        <taxon>Hexapoda</taxon>
        <taxon>Insecta</taxon>
        <taxon>Pterygota</taxon>
        <taxon>Neoptera</taxon>
        <taxon>Endopterygota</taxon>
        <taxon>Lepidoptera</taxon>
        <taxon>Glossata</taxon>
        <taxon>Ditrysia</taxon>
        <taxon>Papilionoidea</taxon>
        <taxon>Pieridae</taxon>
        <taxon>Dismorphiinae</taxon>
        <taxon>Leptidea</taxon>
    </lineage>
</organism>
<reference evidence="1 2" key="1">
    <citation type="submission" date="2017-07" db="EMBL/GenBank/DDBJ databases">
        <authorList>
            <person name="Talla V."/>
            <person name="Backstrom N."/>
        </authorList>
    </citation>
    <scope>NUCLEOTIDE SEQUENCE [LARGE SCALE GENOMIC DNA]</scope>
</reference>
<accession>A0A5E4R5A3</accession>
<dbReference type="AlphaFoldDB" id="A0A5E4R5A3"/>
<dbReference type="Proteomes" id="UP000324832">
    <property type="component" value="Unassembled WGS sequence"/>
</dbReference>
<evidence type="ECO:0000313" key="1">
    <source>
        <dbReference type="EMBL" id="VVD04438.1"/>
    </source>
</evidence>